<keyword evidence="4 6" id="KW-0472">Membrane</keyword>
<dbReference type="EMBL" id="AVQC01000003">
    <property type="protein sequence ID" value="KOA66684.1"/>
    <property type="molecule type" value="Genomic_DNA"/>
</dbReference>
<dbReference type="PROSITE" id="PS50850">
    <property type="entry name" value="MFS"/>
    <property type="match status" value="1"/>
</dbReference>
<evidence type="ECO:0000256" key="1">
    <source>
        <dbReference type="ARBA" id="ARBA00004651"/>
    </source>
</evidence>
<dbReference type="InterPro" id="IPR050327">
    <property type="entry name" value="Proton-linked_MCT"/>
</dbReference>
<feature type="transmembrane region" description="Helical" evidence="6">
    <location>
        <begin position="348"/>
        <end position="370"/>
    </location>
</feature>
<evidence type="ECO:0000259" key="7">
    <source>
        <dbReference type="PROSITE" id="PS50850"/>
    </source>
</evidence>
<dbReference type="GO" id="GO:0022857">
    <property type="term" value="F:transmembrane transporter activity"/>
    <property type="evidence" value="ECO:0007669"/>
    <property type="project" value="InterPro"/>
</dbReference>
<evidence type="ECO:0000256" key="2">
    <source>
        <dbReference type="ARBA" id="ARBA00022692"/>
    </source>
</evidence>
<feature type="transmembrane region" description="Helical" evidence="6">
    <location>
        <begin position="107"/>
        <end position="132"/>
    </location>
</feature>
<dbReference type="Proteomes" id="UP000036802">
    <property type="component" value="Unassembled WGS sequence"/>
</dbReference>
<dbReference type="InterPro" id="IPR020846">
    <property type="entry name" value="MFS_dom"/>
</dbReference>
<evidence type="ECO:0000256" key="6">
    <source>
        <dbReference type="SAM" id="Phobius"/>
    </source>
</evidence>
<feature type="transmembrane region" description="Helical" evidence="6">
    <location>
        <begin position="139"/>
        <end position="158"/>
    </location>
</feature>
<name>A0A0L7D3Y0_BIFBR</name>
<sequence length="409" mass="42963">MLSVYSQGSRRWLVFAGCCVMSFVGSGLIVNTAGLYFDALGQDLGISRTAAAFPVSVRLIVSALAMLLFGRVFSRLNLRVALSVCVIVCTTAFLACAWFDSAWQFDAAFAVMGASYVVPVTLAPPVLLSMWFPTRFGTVMGIAGCLSGLGGAVFNPLVSHMITAYGWRTAYAATGVTVLLLLLPFAATVMERPSPRNAPDVQKSQTNIPDASLSDSQKKYRRHLAFGLLLLSMVLLQIASGINQHVPAHELAVGLTLGQASMVVSARMIGSAVGKSTLGLLLDGRRPSLVMGLYSVIGWIGWIGIWLATSASIAMGASLCAGVGQAILLTALPWTIRQVAGEGDYARPLSVITATGQATVAIATTVHGLMFDATGSYSLSLAGNVAWYLVASAALIAALHLCRSGHVEQ</sequence>
<feature type="transmembrane region" description="Helical" evidence="6">
    <location>
        <begin position="262"/>
        <end position="282"/>
    </location>
</feature>
<feature type="transmembrane region" description="Helical" evidence="6">
    <location>
        <begin position="224"/>
        <end position="242"/>
    </location>
</feature>
<reference evidence="8 9" key="1">
    <citation type="journal article" date="2015" name="Int J Genomics">
        <title>Comparative Genomics Revealed Genetic Diversity and Species/Strain-Level Differences in Carbohydrate Metabolism of Three Probiotic Bifidobacterial Species.</title>
        <authorList>
            <person name="Odamaki T."/>
            <person name="Horigome A."/>
            <person name="Sugahara H."/>
            <person name="Hashikura N."/>
            <person name="Minami J."/>
            <person name="Xiao J.Z."/>
            <person name="Abe F."/>
        </authorList>
    </citation>
    <scope>NUCLEOTIDE SEQUENCE [LARGE SCALE GENOMIC DNA]</scope>
    <source>
        <strain evidence="8 9">MCC 1114</strain>
    </source>
</reference>
<dbReference type="InterPro" id="IPR036259">
    <property type="entry name" value="MFS_trans_sf"/>
</dbReference>
<dbReference type="PATRIC" id="fig|1365964.3.peg.179"/>
<dbReference type="Gene3D" id="1.20.1250.20">
    <property type="entry name" value="MFS general substrate transporter like domains"/>
    <property type="match status" value="2"/>
</dbReference>
<dbReference type="AlphaFoldDB" id="A0A0L7D3Y0"/>
<organism evidence="8 9">
    <name type="scientific">Bifidobacterium breve MCC 1114</name>
    <dbReference type="NCBI Taxonomy" id="1365964"/>
    <lineage>
        <taxon>Bacteria</taxon>
        <taxon>Bacillati</taxon>
        <taxon>Actinomycetota</taxon>
        <taxon>Actinomycetes</taxon>
        <taxon>Bifidobacteriales</taxon>
        <taxon>Bifidobacteriaceae</taxon>
        <taxon>Bifidobacterium</taxon>
    </lineage>
</organism>
<feature type="transmembrane region" description="Helical" evidence="6">
    <location>
        <begin position="313"/>
        <end position="336"/>
    </location>
</feature>
<feature type="domain" description="Major facilitator superfamily (MFS) profile" evidence="7">
    <location>
        <begin position="11"/>
        <end position="409"/>
    </location>
</feature>
<dbReference type="PANTHER" id="PTHR11360:SF290">
    <property type="entry name" value="MONOCARBOXYLATE MFS PERMEASE"/>
    <property type="match status" value="1"/>
</dbReference>
<feature type="region of interest" description="Disordered" evidence="5">
    <location>
        <begin position="194"/>
        <end position="214"/>
    </location>
</feature>
<dbReference type="InterPro" id="IPR011701">
    <property type="entry name" value="MFS"/>
</dbReference>
<evidence type="ECO:0000313" key="8">
    <source>
        <dbReference type="EMBL" id="KOA66684.1"/>
    </source>
</evidence>
<keyword evidence="2 6" id="KW-0812">Transmembrane</keyword>
<feature type="transmembrane region" description="Helical" evidence="6">
    <location>
        <begin position="385"/>
        <end position="402"/>
    </location>
</feature>
<evidence type="ECO:0000313" key="9">
    <source>
        <dbReference type="Proteomes" id="UP000036802"/>
    </source>
</evidence>
<feature type="transmembrane region" description="Helical" evidence="6">
    <location>
        <begin position="49"/>
        <end position="69"/>
    </location>
</feature>
<comment type="subcellular location">
    <subcellularLocation>
        <location evidence="1">Cell membrane</location>
        <topology evidence="1">Multi-pass membrane protein</topology>
    </subcellularLocation>
</comment>
<dbReference type="Pfam" id="PF07690">
    <property type="entry name" value="MFS_1"/>
    <property type="match status" value="1"/>
</dbReference>
<dbReference type="PANTHER" id="PTHR11360">
    <property type="entry name" value="MONOCARBOXYLATE TRANSPORTER"/>
    <property type="match status" value="1"/>
</dbReference>
<feature type="compositionally biased region" description="Polar residues" evidence="5">
    <location>
        <begin position="202"/>
        <end position="214"/>
    </location>
</feature>
<accession>A0A0L7D3Y0</accession>
<dbReference type="SUPFAM" id="SSF103473">
    <property type="entry name" value="MFS general substrate transporter"/>
    <property type="match status" value="1"/>
</dbReference>
<comment type="caution">
    <text evidence="8">The sequence shown here is derived from an EMBL/GenBank/DDBJ whole genome shotgun (WGS) entry which is preliminary data.</text>
</comment>
<dbReference type="GO" id="GO:0005886">
    <property type="term" value="C:plasma membrane"/>
    <property type="evidence" value="ECO:0007669"/>
    <property type="project" value="UniProtKB-SubCell"/>
</dbReference>
<feature type="transmembrane region" description="Helical" evidence="6">
    <location>
        <begin position="12"/>
        <end position="37"/>
    </location>
</feature>
<feature type="transmembrane region" description="Helical" evidence="6">
    <location>
        <begin position="170"/>
        <end position="190"/>
    </location>
</feature>
<protein>
    <submittedName>
        <fullName evidence="8">Permease</fullName>
    </submittedName>
</protein>
<feature type="transmembrane region" description="Helical" evidence="6">
    <location>
        <begin position="289"/>
        <end position="307"/>
    </location>
</feature>
<keyword evidence="3 6" id="KW-1133">Transmembrane helix</keyword>
<feature type="transmembrane region" description="Helical" evidence="6">
    <location>
        <begin position="81"/>
        <end position="101"/>
    </location>
</feature>
<gene>
    <name evidence="8" type="ORF">BBM1114_00860</name>
</gene>
<evidence type="ECO:0000256" key="4">
    <source>
        <dbReference type="ARBA" id="ARBA00023136"/>
    </source>
</evidence>
<proteinExistence type="predicted"/>
<evidence type="ECO:0000256" key="5">
    <source>
        <dbReference type="SAM" id="MobiDB-lite"/>
    </source>
</evidence>
<evidence type="ECO:0000256" key="3">
    <source>
        <dbReference type="ARBA" id="ARBA00022989"/>
    </source>
</evidence>